<reference evidence="2" key="1">
    <citation type="journal article" date="2019" name="Int. J. Syst. Evol. Microbiol.">
        <title>The Global Catalogue of Microorganisms (GCM) 10K type strain sequencing project: providing services to taxonomists for standard genome sequencing and annotation.</title>
        <authorList>
            <consortium name="The Broad Institute Genomics Platform"/>
            <consortium name="The Broad Institute Genome Sequencing Center for Infectious Disease"/>
            <person name="Wu L."/>
            <person name="Ma J."/>
        </authorList>
    </citation>
    <scope>NUCLEOTIDE SEQUENCE [LARGE SCALE GENOMIC DNA]</scope>
    <source>
        <strain evidence="2">JCM 14560</strain>
    </source>
</reference>
<evidence type="ECO:0000313" key="1">
    <source>
        <dbReference type="EMBL" id="GAA2153560.1"/>
    </source>
</evidence>
<organism evidence="1 2">
    <name type="scientific">Kitasatospora kazusensis</name>
    <dbReference type="NCBI Taxonomy" id="407974"/>
    <lineage>
        <taxon>Bacteria</taxon>
        <taxon>Bacillati</taxon>
        <taxon>Actinomycetota</taxon>
        <taxon>Actinomycetes</taxon>
        <taxon>Kitasatosporales</taxon>
        <taxon>Streptomycetaceae</taxon>
        <taxon>Kitasatospora</taxon>
    </lineage>
</organism>
<dbReference type="Proteomes" id="UP001422759">
    <property type="component" value="Unassembled WGS sequence"/>
</dbReference>
<protein>
    <recommendedName>
        <fullName evidence="3">XRE family transcriptional regulator</fullName>
    </recommendedName>
</protein>
<dbReference type="EMBL" id="BAAANT010000038">
    <property type="protein sequence ID" value="GAA2153560.1"/>
    <property type="molecule type" value="Genomic_DNA"/>
</dbReference>
<name>A0ABP5LT95_9ACTN</name>
<sequence>MAPGPTEPDTVPARTELDRLLASGPFPAALRAAIRASGLGLDRIRHRLRSRGASVSLASLSGWQSGRHQPESAASLEAVTALEEILGVESGALRALLGPRRRRGRRAAPSPLLERADFFEDDESVVDALRQFDVDGDGSLLRLSMHNRVRVGRNRRVRSLWNRTVLRAAADGPRGFVVVYDAEPAGAIAIRPLRGCVLGRTVVDRRARVVVAELLFGHALRCGDIVVMEHAVDFPSPFPPDQFWETRMTGPVRECVLEIEFTRPVLPARCVQFESSAPAAAAGRERVIALDGFGRACTVGLDLDPCRFGVRWEWPGSPARVRG</sequence>
<dbReference type="RefSeq" id="WP_344468334.1">
    <property type="nucleotide sequence ID" value="NZ_BAAANT010000038.1"/>
</dbReference>
<accession>A0ABP5LT95</accession>
<evidence type="ECO:0000313" key="2">
    <source>
        <dbReference type="Proteomes" id="UP001422759"/>
    </source>
</evidence>
<keyword evidence="2" id="KW-1185">Reference proteome</keyword>
<evidence type="ECO:0008006" key="3">
    <source>
        <dbReference type="Google" id="ProtNLM"/>
    </source>
</evidence>
<gene>
    <name evidence="1" type="ORF">GCM10009760_51400</name>
</gene>
<comment type="caution">
    <text evidence="1">The sequence shown here is derived from an EMBL/GenBank/DDBJ whole genome shotgun (WGS) entry which is preliminary data.</text>
</comment>
<proteinExistence type="predicted"/>